<dbReference type="AlphaFoldDB" id="A0A0S4TUR4"/>
<protein>
    <recommendedName>
        <fullName evidence="2">DUF2278 family protein</fullName>
    </recommendedName>
</protein>
<reference evidence="1" key="1">
    <citation type="submission" date="2015-10" db="EMBL/GenBank/DDBJ databases">
        <authorList>
            <person name="Gilbert D.G."/>
        </authorList>
    </citation>
    <scope>NUCLEOTIDE SEQUENCE</scope>
    <source>
        <strain evidence="1">Phyl III-seqv23</strain>
    </source>
</reference>
<evidence type="ECO:0008006" key="2">
    <source>
        <dbReference type="Google" id="ProtNLM"/>
    </source>
</evidence>
<name>A0A0S4TUR4_RALSL</name>
<gene>
    <name evidence="1" type="ORF">RUN39_v1_620012</name>
</gene>
<sequence>MATCSLHDNGGGNAEKRAFYPPSEVGVIVYGFGFLFRPEQDGLRETHMNQGNPKGPHAKENEAFQDGAVIVQRASGFAAIFTAFQTQQKM</sequence>
<accession>A0A0S4TUR4</accession>
<dbReference type="EMBL" id="LN899819">
    <property type="protein sequence ID" value="CUV13756.1"/>
    <property type="molecule type" value="Genomic_DNA"/>
</dbReference>
<dbReference type="InterPro" id="IPR019268">
    <property type="entry name" value="DUF2278"/>
</dbReference>
<dbReference type="Pfam" id="PF10042">
    <property type="entry name" value="DUF2278"/>
    <property type="match status" value="1"/>
</dbReference>
<dbReference type="PATRIC" id="fig|305.106.peg.3042"/>
<evidence type="ECO:0000313" key="1">
    <source>
        <dbReference type="EMBL" id="CUV13756.1"/>
    </source>
</evidence>
<organism evidence="1">
    <name type="scientific">Ralstonia solanacearum</name>
    <name type="common">Pseudomonas solanacearum</name>
    <dbReference type="NCBI Taxonomy" id="305"/>
    <lineage>
        <taxon>Bacteria</taxon>
        <taxon>Pseudomonadati</taxon>
        <taxon>Pseudomonadota</taxon>
        <taxon>Betaproteobacteria</taxon>
        <taxon>Burkholderiales</taxon>
        <taxon>Burkholderiaceae</taxon>
        <taxon>Ralstonia</taxon>
        <taxon>Ralstonia solanacearum species complex</taxon>
    </lineage>
</organism>
<proteinExistence type="predicted"/>